<keyword evidence="7" id="KW-1185">Reference proteome</keyword>
<evidence type="ECO:0000259" key="5">
    <source>
        <dbReference type="PROSITE" id="PS50089"/>
    </source>
</evidence>
<feature type="region of interest" description="Disordered" evidence="4">
    <location>
        <begin position="154"/>
        <end position="192"/>
    </location>
</feature>
<gene>
    <name evidence="6" type="ORF">KUTeg_011096</name>
</gene>
<organism evidence="6 7">
    <name type="scientific">Tegillarca granosa</name>
    <name type="common">Malaysian cockle</name>
    <name type="synonym">Anadara granosa</name>
    <dbReference type="NCBI Taxonomy" id="220873"/>
    <lineage>
        <taxon>Eukaryota</taxon>
        <taxon>Metazoa</taxon>
        <taxon>Spiralia</taxon>
        <taxon>Lophotrochozoa</taxon>
        <taxon>Mollusca</taxon>
        <taxon>Bivalvia</taxon>
        <taxon>Autobranchia</taxon>
        <taxon>Pteriomorphia</taxon>
        <taxon>Arcoida</taxon>
        <taxon>Arcoidea</taxon>
        <taxon>Arcidae</taxon>
        <taxon>Tegillarca</taxon>
    </lineage>
</organism>
<dbReference type="SMART" id="SM00184">
    <property type="entry name" value="RING"/>
    <property type="match status" value="1"/>
</dbReference>
<dbReference type="SUPFAM" id="SSF57850">
    <property type="entry name" value="RING/U-box"/>
    <property type="match status" value="1"/>
</dbReference>
<dbReference type="EMBL" id="JARBDR010000496">
    <property type="protein sequence ID" value="KAJ8311741.1"/>
    <property type="molecule type" value="Genomic_DNA"/>
</dbReference>
<evidence type="ECO:0000256" key="4">
    <source>
        <dbReference type="SAM" id="MobiDB-lite"/>
    </source>
</evidence>
<dbReference type="PANTHER" id="PTHR22765">
    <property type="entry name" value="RING FINGER AND PROTEASE ASSOCIATED DOMAIN-CONTAINING"/>
    <property type="match status" value="1"/>
</dbReference>
<evidence type="ECO:0000313" key="6">
    <source>
        <dbReference type="EMBL" id="KAJ8311741.1"/>
    </source>
</evidence>
<keyword evidence="2" id="KW-0862">Zinc</keyword>
<evidence type="ECO:0000313" key="7">
    <source>
        <dbReference type="Proteomes" id="UP001217089"/>
    </source>
</evidence>
<dbReference type="InterPro" id="IPR013083">
    <property type="entry name" value="Znf_RING/FYVE/PHD"/>
</dbReference>
<proteinExistence type="predicted"/>
<sequence length="569" mass="63243">MDLKNKLVMISSGEKKESGTLECYRKGCDSDLDNKFQVTNPLTVHSSKLIDKLKCKNNEILKKSTSLSSDSGNTDTSSVCDWADGSSDAYKHSYHSNTYPGNGGPDSHIHSMNGKQVGSSPKRFRKRTPSRAKSVENDEIPNSRKVINGHILIFSDSSDSQSEPSTSNNGLANYKRRRIGSQMSEESTESETLSCDIVDKFDVMDLKSSNESSREAMRTAENDHKHVLANLKYAIPYLSDKLKASLANRLTKEDNSSNLDTIGNNVKSEDTDKTLVTSKTDRTSSCDNNDSDFICNGSPSSEKDLLLSNSQGFDERSNQDDLVFDSRPSLSTVLAGFDDTWEDGGIGFYGNHTDSSDDEIVNHLDSDHESTESDGPDVLPLFNLNESSDSGEADDEFECECDHCQLIRLQRGSENRRGVTNLPTTSDHNEDASHRHEMWSAWLPDMDDEEGLYRINIEELSPLDILMNDRRNELELMFENVILQMLAVHPDLLSDHAPPPASSSIIENLPCFAVTKEHLEQGLSCPICLCPCELEETVSQLPCQHLFHPLCVQAWLKKSGTCPVCRHAL</sequence>
<dbReference type="PROSITE" id="PS50089">
    <property type="entry name" value="ZF_RING_2"/>
    <property type="match status" value="1"/>
</dbReference>
<keyword evidence="1 3" id="KW-0479">Metal-binding</keyword>
<evidence type="ECO:0000256" key="3">
    <source>
        <dbReference type="PROSITE-ProRule" id="PRU00175"/>
    </source>
</evidence>
<evidence type="ECO:0000256" key="1">
    <source>
        <dbReference type="ARBA" id="ARBA00022771"/>
    </source>
</evidence>
<feature type="domain" description="RING-type" evidence="5">
    <location>
        <begin position="525"/>
        <end position="566"/>
    </location>
</feature>
<feature type="region of interest" description="Disordered" evidence="4">
    <location>
        <begin position="96"/>
        <end position="142"/>
    </location>
</feature>
<comment type="caution">
    <text evidence="6">The sequence shown here is derived from an EMBL/GenBank/DDBJ whole genome shotgun (WGS) entry which is preliminary data.</text>
</comment>
<dbReference type="CDD" id="cd16465">
    <property type="entry name" value="RING-H2_PJA1_2"/>
    <property type="match status" value="1"/>
</dbReference>
<accession>A0ABQ9F6B1</accession>
<keyword evidence="1 3" id="KW-0863">Zinc-finger</keyword>
<feature type="compositionally biased region" description="Low complexity" evidence="4">
    <location>
        <begin position="155"/>
        <end position="167"/>
    </location>
</feature>
<dbReference type="Pfam" id="PF13639">
    <property type="entry name" value="zf-RING_2"/>
    <property type="match status" value="1"/>
</dbReference>
<evidence type="ECO:0000256" key="2">
    <source>
        <dbReference type="ARBA" id="ARBA00022833"/>
    </source>
</evidence>
<protein>
    <recommendedName>
        <fullName evidence="5">RING-type domain-containing protein</fullName>
    </recommendedName>
</protein>
<dbReference type="InterPro" id="IPR051826">
    <property type="entry name" value="E3_ubiquitin-ligase_domain"/>
</dbReference>
<name>A0ABQ9F6B1_TEGGR</name>
<dbReference type="Gene3D" id="3.30.40.10">
    <property type="entry name" value="Zinc/RING finger domain, C3HC4 (zinc finger)"/>
    <property type="match status" value="1"/>
</dbReference>
<dbReference type="InterPro" id="IPR001841">
    <property type="entry name" value="Znf_RING"/>
</dbReference>
<dbReference type="Proteomes" id="UP001217089">
    <property type="component" value="Unassembled WGS sequence"/>
</dbReference>
<reference evidence="6 7" key="1">
    <citation type="submission" date="2022-12" db="EMBL/GenBank/DDBJ databases">
        <title>Chromosome-level genome of Tegillarca granosa.</title>
        <authorList>
            <person name="Kim J."/>
        </authorList>
    </citation>
    <scope>NUCLEOTIDE SEQUENCE [LARGE SCALE GENOMIC DNA]</scope>
    <source>
        <strain evidence="6">Teg-2019</strain>
        <tissue evidence="6">Adductor muscle</tissue>
    </source>
</reference>